<reference evidence="1 2" key="1">
    <citation type="journal article" date="2019" name="Int. J. Syst. Evol. Microbiol.">
        <title>The Global Catalogue of Microorganisms (GCM) 10K type strain sequencing project: providing services to taxonomists for standard genome sequencing and annotation.</title>
        <authorList>
            <consortium name="The Broad Institute Genomics Platform"/>
            <consortium name="The Broad Institute Genome Sequencing Center for Infectious Disease"/>
            <person name="Wu L."/>
            <person name="Ma J."/>
        </authorList>
    </citation>
    <scope>NUCLEOTIDE SEQUENCE [LARGE SCALE GENOMIC DNA]</scope>
    <source>
        <strain evidence="1 2">JCM 13250</strain>
    </source>
</reference>
<organism evidence="1 2">
    <name type="scientific">Luedemannella flava</name>
    <dbReference type="NCBI Taxonomy" id="349316"/>
    <lineage>
        <taxon>Bacteria</taxon>
        <taxon>Bacillati</taxon>
        <taxon>Actinomycetota</taxon>
        <taxon>Actinomycetes</taxon>
        <taxon>Micromonosporales</taxon>
        <taxon>Micromonosporaceae</taxon>
        <taxon>Luedemannella</taxon>
    </lineage>
</organism>
<protein>
    <submittedName>
        <fullName evidence="1">Uncharacterized protein</fullName>
    </submittedName>
</protein>
<proteinExistence type="predicted"/>
<sequence length="84" mass="7995">MPGTVGGIGEVFGVPGPVVVGTGGAGVDVCGWEAVGPGVDTGGASGAAEAEPTATTMLTASVHPTARHACTVRGPAGSGHRWQT</sequence>
<evidence type="ECO:0000313" key="1">
    <source>
        <dbReference type="EMBL" id="GAA1786837.1"/>
    </source>
</evidence>
<dbReference type="Proteomes" id="UP001500218">
    <property type="component" value="Unassembled WGS sequence"/>
</dbReference>
<comment type="caution">
    <text evidence="1">The sequence shown here is derived from an EMBL/GenBank/DDBJ whole genome shotgun (WGS) entry which is preliminary data.</text>
</comment>
<accession>A0ABN2LI97</accession>
<dbReference type="EMBL" id="BAAALT010000011">
    <property type="protein sequence ID" value="GAA1786837.1"/>
    <property type="molecule type" value="Genomic_DNA"/>
</dbReference>
<keyword evidence="2" id="KW-1185">Reference proteome</keyword>
<gene>
    <name evidence="1" type="ORF">GCM10009682_06190</name>
</gene>
<evidence type="ECO:0000313" key="2">
    <source>
        <dbReference type="Proteomes" id="UP001500218"/>
    </source>
</evidence>
<name>A0ABN2LI97_9ACTN</name>